<dbReference type="EC" id="7.1.1.2" evidence="4 18"/>
<dbReference type="PRINTS" id="PR01436">
    <property type="entry name" value="NADHDHGNASE2"/>
</dbReference>
<comment type="catalytic activity">
    <reaction evidence="17 18">
        <text>a ubiquinone + NADH + 5 H(+)(in) = a ubiquinol + NAD(+) + 4 H(+)(out)</text>
        <dbReference type="Rhea" id="RHEA:29091"/>
        <dbReference type="Rhea" id="RHEA-COMP:9565"/>
        <dbReference type="Rhea" id="RHEA-COMP:9566"/>
        <dbReference type="ChEBI" id="CHEBI:15378"/>
        <dbReference type="ChEBI" id="CHEBI:16389"/>
        <dbReference type="ChEBI" id="CHEBI:17976"/>
        <dbReference type="ChEBI" id="CHEBI:57540"/>
        <dbReference type="ChEBI" id="CHEBI:57945"/>
        <dbReference type="EC" id="7.1.1.2"/>
    </reaction>
</comment>
<dbReference type="InterPro" id="IPR003917">
    <property type="entry name" value="NADH_UbQ_OxRdtase_chain2"/>
</dbReference>
<dbReference type="GO" id="GO:0005743">
    <property type="term" value="C:mitochondrial inner membrane"/>
    <property type="evidence" value="ECO:0007669"/>
    <property type="project" value="UniProtKB-SubCell"/>
</dbReference>
<evidence type="ECO:0000259" key="20">
    <source>
        <dbReference type="Pfam" id="PF06444"/>
    </source>
</evidence>
<evidence type="ECO:0000256" key="12">
    <source>
        <dbReference type="ARBA" id="ARBA00022989"/>
    </source>
</evidence>
<protein>
    <recommendedName>
        <fullName evidence="5 18">NADH-ubiquinone oxidoreductase chain 2</fullName>
        <ecNumber evidence="4 18">7.1.1.2</ecNumber>
    </recommendedName>
</protein>
<evidence type="ECO:0000256" key="2">
    <source>
        <dbReference type="ARBA" id="ARBA00004448"/>
    </source>
</evidence>
<geneLocation type="mitochondrion" evidence="21"/>
<dbReference type="GO" id="GO:0008137">
    <property type="term" value="F:NADH dehydrogenase (ubiquinone) activity"/>
    <property type="evidence" value="ECO:0007669"/>
    <property type="project" value="UniProtKB-EC"/>
</dbReference>
<dbReference type="Pfam" id="PF06444">
    <property type="entry name" value="NADH_dehy_S2_C"/>
    <property type="match status" value="1"/>
</dbReference>
<evidence type="ECO:0000256" key="3">
    <source>
        <dbReference type="ARBA" id="ARBA00007012"/>
    </source>
</evidence>
<evidence type="ECO:0000256" key="6">
    <source>
        <dbReference type="ARBA" id="ARBA00022448"/>
    </source>
</evidence>
<keyword evidence="10 18" id="KW-1278">Translocase</keyword>
<evidence type="ECO:0000256" key="9">
    <source>
        <dbReference type="ARBA" id="ARBA00022792"/>
    </source>
</evidence>
<reference evidence="21" key="1">
    <citation type="journal article" date="2019" name="Sci. Rep.">
        <title>The mitochondrial genomes of palaeopteran insects and insights into the early insect relationships.</title>
        <authorList>
            <person name="Song N."/>
            <person name="Li X."/>
            <person name="Yin X."/>
            <person name="Li X."/>
            <person name="Yin J."/>
            <person name="Pan P."/>
        </authorList>
    </citation>
    <scope>NUCLEOTIDE SEQUENCE</scope>
</reference>
<evidence type="ECO:0000256" key="10">
    <source>
        <dbReference type="ARBA" id="ARBA00022967"/>
    </source>
</evidence>
<keyword evidence="8 18" id="KW-0812">Transmembrane</keyword>
<comment type="subcellular location">
    <subcellularLocation>
        <location evidence="2 18">Mitochondrion inner membrane</location>
        <topology evidence="2 18">Multi-pass membrane protein</topology>
    </subcellularLocation>
</comment>
<keyword evidence="15 18" id="KW-0496">Mitochondrion</keyword>
<dbReference type="PANTHER" id="PTHR46552:SF1">
    <property type="entry name" value="NADH-UBIQUINONE OXIDOREDUCTASE CHAIN 2"/>
    <property type="match status" value="1"/>
</dbReference>
<comment type="similarity">
    <text evidence="3 18">Belongs to the complex I subunit 2 family.</text>
</comment>
<evidence type="ECO:0000256" key="4">
    <source>
        <dbReference type="ARBA" id="ARBA00012944"/>
    </source>
</evidence>
<feature type="transmembrane region" description="Helical" evidence="18">
    <location>
        <begin position="57"/>
        <end position="77"/>
    </location>
</feature>
<dbReference type="InterPro" id="IPR050175">
    <property type="entry name" value="Complex_I_Subunit_2"/>
</dbReference>
<evidence type="ECO:0000256" key="13">
    <source>
        <dbReference type="ARBA" id="ARBA00023027"/>
    </source>
</evidence>
<feature type="transmembrane region" description="Helical" evidence="18">
    <location>
        <begin position="145"/>
        <end position="163"/>
    </location>
</feature>
<dbReference type="AlphaFoldDB" id="A0A6C0R1V5"/>
<dbReference type="InterPro" id="IPR001750">
    <property type="entry name" value="ND/Mrp_TM"/>
</dbReference>
<evidence type="ECO:0000256" key="14">
    <source>
        <dbReference type="ARBA" id="ARBA00023075"/>
    </source>
</evidence>
<evidence type="ECO:0000256" key="18">
    <source>
        <dbReference type="RuleBase" id="RU003403"/>
    </source>
</evidence>
<gene>
    <name evidence="21" type="primary">nad2</name>
</gene>
<proteinExistence type="inferred from homology"/>
<accession>A0A6C0R1V5</accession>
<comment type="function">
    <text evidence="1">Core subunit of the mitochondrial membrane respiratory chain NADH dehydrogenase (Complex I) that is believed to belong to the minimal assembly required for catalysis. Complex I functions in the transfer of electrons from NADH to the respiratory chain. The immediate electron acceptor for the enzyme is believed to be ubiquinone.</text>
</comment>
<sequence length="331" mass="38228">MLNNPSVFVFMMTMMSGTMISISSSSWLGMWMGLEMNLLSFIPLINKNGTPYETESAMKYFLVQAMASIMFLISVLISEMMDFSMNFYSPYLISSALLMKMGAAPFHFWFPGVMEGISWMNCFFLMTWQKIAPFILISYKMMNNMLIMVIFMSTLIGSVGGLNQNSTRKIMAYSSIGHLGWMISAMMISNDLWLIYFIIYSLLNMAVLYLFYSQSMYQLSQSYFIKNNPLIKFSMMISMLSLGGLPPFLGFLPKWLVIQGLANQQSFFMLLFMVMMTLMTLYFYMRIMFSAFMFMNQESKWNSNSNSNELVSLSMMISIIGIPITTWLMLY</sequence>
<feature type="domain" description="NADH dehydrogenase subunit 2 C-terminal" evidence="20">
    <location>
        <begin position="281"/>
        <end position="328"/>
    </location>
</feature>
<keyword evidence="9 18" id="KW-0999">Mitochondrion inner membrane</keyword>
<evidence type="ECO:0000256" key="17">
    <source>
        <dbReference type="ARBA" id="ARBA00049551"/>
    </source>
</evidence>
<keyword evidence="7 18" id="KW-0679">Respiratory chain</keyword>
<evidence type="ECO:0000256" key="15">
    <source>
        <dbReference type="ARBA" id="ARBA00023128"/>
    </source>
</evidence>
<dbReference type="GO" id="GO:0006120">
    <property type="term" value="P:mitochondrial electron transport, NADH to ubiquinone"/>
    <property type="evidence" value="ECO:0007669"/>
    <property type="project" value="InterPro"/>
</dbReference>
<evidence type="ECO:0000256" key="8">
    <source>
        <dbReference type="ARBA" id="ARBA00022692"/>
    </source>
</evidence>
<keyword evidence="6" id="KW-0813">Transport</keyword>
<name>A0A6C0R1V5_9ODON</name>
<keyword evidence="14 18" id="KW-0830">Ubiquinone</keyword>
<keyword evidence="11 18" id="KW-0249">Electron transport</keyword>
<evidence type="ECO:0000256" key="7">
    <source>
        <dbReference type="ARBA" id="ARBA00022660"/>
    </source>
</evidence>
<evidence type="ECO:0000313" key="21">
    <source>
        <dbReference type="EMBL" id="QHZ87466.1"/>
    </source>
</evidence>
<keyword evidence="12 18" id="KW-1133">Transmembrane helix</keyword>
<keyword evidence="16 18" id="KW-0472">Membrane</keyword>
<dbReference type="PANTHER" id="PTHR46552">
    <property type="entry name" value="NADH-UBIQUINONE OXIDOREDUCTASE CHAIN 2"/>
    <property type="match status" value="1"/>
</dbReference>
<evidence type="ECO:0000256" key="11">
    <source>
        <dbReference type="ARBA" id="ARBA00022982"/>
    </source>
</evidence>
<dbReference type="InterPro" id="IPR010933">
    <property type="entry name" value="NADH_DH_su2_C"/>
</dbReference>
<feature type="transmembrane region" description="Helical" evidence="18">
    <location>
        <begin position="310"/>
        <end position="330"/>
    </location>
</feature>
<comment type="function">
    <text evidence="18">Core subunit of the mitochondrial membrane respiratory chain NADH dehydrogenase (Complex I) which catalyzes electron transfer from NADH through the respiratory chain, using ubiquinone as an electron acceptor. Essential for the catalytic activity and assembly of complex I.</text>
</comment>
<dbReference type="Pfam" id="PF00361">
    <property type="entry name" value="Proton_antipo_M"/>
    <property type="match status" value="1"/>
</dbReference>
<evidence type="ECO:0000259" key="19">
    <source>
        <dbReference type="Pfam" id="PF00361"/>
    </source>
</evidence>
<evidence type="ECO:0000256" key="16">
    <source>
        <dbReference type="ARBA" id="ARBA00023136"/>
    </source>
</evidence>
<keyword evidence="13 18" id="KW-0520">NAD</keyword>
<organism evidence="21">
    <name type="scientific">Orthetrum albistylum</name>
    <dbReference type="NCBI Taxonomy" id="254766"/>
    <lineage>
        <taxon>Eukaryota</taxon>
        <taxon>Metazoa</taxon>
        <taxon>Ecdysozoa</taxon>
        <taxon>Arthropoda</taxon>
        <taxon>Hexapoda</taxon>
        <taxon>Insecta</taxon>
        <taxon>Pterygota</taxon>
        <taxon>Palaeoptera</taxon>
        <taxon>Odonata</taxon>
        <taxon>Epiprocta</taxon>
        <taxon>Anisoptera</taxon>
        <taxon>Libelluloidea</taxon>
        <taxon>Libellulidae</taxon>
        <taxon>Orthetrum</taxon>
    </lineage>
</organism>
<feature type="domain" description="NADH:quinone oxidoreductase/Mrp antiporter transmembrane" evidence="19">
    <location>
        <begin position="24"/>
        <end position="280"/>
    </location>
</feature>
<feature type="transmembrane region" description="Helical" evidence="18">
    <location>
        <begin position="194"/>
        <end position="212"/>
    </location>
</feature>
<evidence type="ECO:0000256" key="1">
    <source>
        <dbReference type="ARBA" id="ARBA00003257"/>
    </source>
</evidence>
<dbReference type="EMBL" id="MK951665">
    <property type="protein sequence ID" value="QHZ87466.1"/>
    <property type="molecule type" value="Genomic_DNA"/>
</dbReference>
<feature type="transmembrane region" description="Helical" evidence="18">
    <location>
        <begin position="233"/>
        <end position="255"/>
    </location>
</feature>
<feature type="transmembrane region" description="Helical" evidence="18">
    <location>
        <begin position="267"/>
        <end position="289"/>
    </location>
</feature>
<evidence type="ECO:0000256" key="5">
    <source>
        <dbReference type="ARBA" id="ARBA00021008"/>
    </source>
</evidence>
<feature type="transmembrane region" description="Helical" evidence="18">
    <location>
        <begin position="170"/>
        <end position="188"/>
    </location>
</feature>